<evidence type="ECO:0000256" key="1">
    <source>
        <dbReference type="SAM" id="Phobius"/>
    </source>
</evidence>
<keyword evidence="1" id="KW-0472">Membrane</keyword>
<feature type="transmembrane region" description="Helical" evidence="1">
    <location>
        <begin position="6"/>
        <end position="22"/>
    </location>
</feature>
<evidence type="ECO:0000313" key="2">
    <source>
        <dbReference type="EMBL" id="MBP1044836.1"/>
    </source>
</evidence>
<evidence type="ECO:0000313" key="3">
    <source>
        <dbReference type="Proteomes" id="UP000673375"/>
    </source>
</evidence>
<feature type="transmembrane region" description="Helical" evidence="1">
    <location>
        <begin position="57"/>
        <end position="75"/>
    </location>
</feature>
<feature type="transmembrane region" description="Helical" evidence="1">
    <location>
        <begin position="34"/>
        <end position="51"/>
    </location>
</feature>
<reference evidence="2 3" key="1">
    <citation type="submission" date="2020-12" db="EMBL/GenBank/DDBJ databases">
        <title>Vagococcus allomyrinae sp. nov. and Enterococcus lavae sp. nov., isolated from the larvae of Allomyrina dichotoma.</title>
        <authorList>
            <person name="Lee S.D."/>
        </authorList>
    </citation>
    <scope>NUCLEOTIDE SEQUENCE [LARGE SCALE GENOMIC DNA]</scope>
    <source>
        <strain evidence="2 3">BWM-S5</strain>
    </source>
</reference>
<sequence length="89" mass="9471">MDNILIAATTIIVIVMAATELMKRYAGAESKWLPLINLLTGLIVGIGWSLSFAPDDLIVFVWGGLIAGLAAGGFYDLGVNAFRKDDSDV</sequence>
<dbReference type="EMBL" id="JAEDXU010000001">
    <property type="protein sequence ID" value="MBP1044836.1"/>
    <property type="molecule type" value="Genomic_DNA"/>
</dbReference>
<proteinExistence type="predicted"/>
<gene>
    <name evidence="2" type="ORF">I6N96_00985</name>
</gene>
<dbReference type="Proteomes" id="UP000673375">
    <property type="component" value="Unassembled WGS sequence"/>
</dbReference>
<dbReference type="RefSeq" id="WP_209555633.1">
    <property type="nucleotide sequence ID" value="NZ_JAEDXU010000001.1"/>
</dbReference>
<protein>
    <recommendedName>
        <fullName evidence="4">Holin</fullName>
    </recommendedName>
</protein>
<dbReference type="InterPro" id="IPR009708">
    <property type="entry name" value="Phage_A118_holin/antiholin"/>
</dbReference>
<organism evidence="2 3">
    <name type="scientific">Enterococcus larvae</name>
    <dbReference type="NCBI Taxonomy" id="2794352"/>
    <lineage>
        <taxon>Bacteria</taxon>
        <taxon>Bacillati</taxon>
        <taxon>Bacillota</taxon>
        <taxon>Bacilli</taxon>
        <taxon>Lactobacillales</taxon>
        <taxon>Enterococcaceae</taxon>
        <taxon>Enterococcus</taxon>
    </lineage>
</organism>
<accession>A0ABS4CE21</accession>
<keyword evidence="1" id="KW-0812">Transmembrane</keyword>
<evidence type="ECO:0008006" key="4">
    <source>
        <dbReference type="Google" id="ProtNLM"/>
    </source>
</evidence>
<comment type="caution">
    <text evidence="2">The sequence shown here is derived from an EMBL/GenBank/DDBJ whole genome shotgun (WGS) entry which is preliminary data.</text>
</comment>
<dbReference type="Pfam" id="PF06946">
    <property type="entry name" value="Phage_holin_5_1"/>
    <property type="match status" value="1"/>
</dbReference>
<name>A0ABS4CE21_9ENTE</name>
<keyword evidence="3" id="KW-1185">Reference proteome</keyword>
<keyword evidence="1" id="KW-1133">Transmembrane helix</keyword>